<reference evidence="2 3" key="1">
    <citation type="submission" date="2016-08" db="EMBL/GenBank/DDBJ databases">
        <authorList>
            <person name="Seilhamer J.J."/>
        </authorList>
    </citation>
    <scope>NUCLEOTIDE SEQUENCE [LARGE SCALE GENOMIC DNA]</scope>
    <source>
        <strain evidence="2 3">DX4</strain>
    </source>
</reference>
<name>A0A1D7QKV4_9SPHI</name>
<dbReference type="OrthoDB" id="9803748at2"/>
<keyword evidence="3" id="KW-1185">Reference proteome</keyword>
<dbReference type="RefSeq" id="WP_069380974.1">
    <property type="nucleotide sequence ID" value="NZ_CP017141.1"/>
</dbReference>
<dbReference type="InterPro" id="IPR043133">
    <property type="entry name" value="GTP-CH-I_C/QueF"/>
</dbReference>
<organism evidence="2 3">
    <name type="scientific">Pedobacter steynii</name>
    <dbReference type="NCBI Taxonomy" id="430522"/>
    <lineage>
        <taxon>Bacteria</taxon>
        <taxon>Pseudomonadati</taxon>
        <taxon>Bacteroidota</taxon>
        <taxon>Sphingobacteriia</taxon>
        <taxon>Sphingobacteriales</taxon>
        <taxon>Sphingobacteriaceae</taxon>
        <taxon>Pedobacter</taxon>
    </lineage>
</organism>
<gene>
    <name evidence="2" type="ORF">BFS30_20360</name>
</gene>
<accession>A0A1D7QKV4</accession>
<dbReference type="SMART" id="SM00905">
    <property type="entry name" value="FolB"/>
    <property type="match status" value="1"/>
</dbReference>
<feature type="domain" description="Dihydroneopterin aldolase/epimerase" evidence="1">
    <location>
        <begin position="11"/>
        <end position="121"/>
    </location>
</feature>
<protein>
    <submittedName>
        <fullName evidence="2">Dihydroneopterin aldolase</fullName>
    </submittedName>
</protein>
<evidence type="ECO:0000313" key="2">
    <source>
        <dbReference type="EMBL" id="AOM79311.1"/>
    </source>
</evidence>
<dbReference type="EMBL" id="CP017141">
    <property type="protein sequence ID" value="AOM79311.1"/>
    <property type="molecule type" value="Genomic_DNA"/>
</dbReference>
<dbReference type="AlphaFoldDB" id="A0A1D7QKV4"/>
<dbReference type="Gene3D" id="3.30.1130.10">
    <property type="match status" value="1"/>
</dbReference>
<dbReference type="GO" id="GO:0006760">
    <property type="term" value="P:folic acid-containing compound metabolic process"/>
    <property type="evidence" value="ECO:0007669"/>
    <property type="project" value="InterPro"/>
</dbReference>
<dbReference type="KEGG" id="psty:BFS30_20360"/>
<dbReference type="InterPro" id="IPR006157">
    <property type="entry name" value="FolB_dom"/>
</dbReference>
<evidence type="ECO:0000313" key="3">
    <source>
        <dbReference type="Proteomes" id="UP000094313"/>
    </source>
</evidence>
<sequence length="127" mass="14536">MSTAKSYIQTVALKDVKCHAFHGWYPEEQKTGIYFMVDVEVTFVHSGDTENLNHTVNYEVLNTIILEEMSNTQKMLETVVRRILDRIIANYPFVLTARTGIRKMNPPMPGEIGHSFVQLSYTAPEQV</sequence>
<dbReference type="SUPFAM" id="SSF55620">
    <property type="entry name" value="Tetrahydrobiopterin biosynthesis enzymes-like"/>
    <property type="match status" value="1"/>
</dbReference>
<proteinExistence type="predicted"/>
<dbReference type="Pfam" id="PF02152">
    <property type="entry name" value="FolB"/>
    <property type="match status" value="1"/>
</dbReference>
<dbReference type="Proteomes" id="UP000094313">
    <property type="component" value="Chromosome"/>
</dbReference>
<evidence type="ECO:0000259" key="1">
    <source>
        <dbReference type="SMART" id="SM00905"/>
    </source>
</evidence>
<dbReference type="GO" id="GO:0004150">
    <property type="term" value="F:dihydroneopterin aldolase activity"/>
    <property type="evidence" value="ECO:0007669"/>
    <property type="project" value="InterPro"/>
</dbReference>